<organism evidence="1">
    <name type="scientific">Mycobacterium xenopi 4042</name>
    <dbReference type="NCBI Taxonomy" id="1299334"/>
    <lineage>
        <taxon>Bacteria</taxon>
        <taxon>Bacillati</taxon>
        <taxon>Actinomycetota</taxon>
        <taxon>Actinomycetes</taxon>
        <taxon>Mycobacteriales</taxon>
        <taxon>Mycobacteriaceae</taxon>
        <taxon>Mycobacterium</taxon>
    </lineage>
</organism>
<dbReference type="EC" id="2.3.2.2" evidence="1"/>
<name>X8CVM9_MYCXE</name>
<dbReference type="AlphaFoldDB" id="X8CVM9"/>
<evidence type="ECO:0000313" key="1">
    <source>
        <dbReference type="EMBL" id="EUA59881.1"/>
    </source>
</evidence>
<comment type="caution">
    <text evidence="1">The sequence shown here is derived from an EMBL/GenBank/DDBJ whole genome shotgun (WGS) entry which is preliminary data.</text>
</comment>
<keyword evidence="1" id="KW-0012">Acyltransferase</keyword>
<dbReference type="Gene3D" id="3.60.20.40">
    <property type="match status" value="1"/>
</dbReference>
<reference evidence="1" key="1">
    <citation type="submission" date="2014-01" db="EMBL/GenBank/DDBJ databases">
        <authorList>
            <person name="Brown-Elliot B."/>
            <person name="Wallace R."/>
            <person name="Lenaerts A."/>
            <person name="Ordway D."/>
            <person name="DeGroote M.A."/>
            <person name="Parker T."/>
            <person name="Sizemore C."/>
            <person name="Tallon L.J."/>
            <person name="Sadzewicz L.K."/>
            <person name="Sengamalay N."/>
            <person name="Fraser C.M."/>
            <person name="Hine E."/>
            <person name="Shefchek K.A."/>
            <person name="Das S.P."/>
            <person name="Tettelin H."/>
        </authorList>
    </citation>
    <scope>NUCLEOTIDE SEQUENCE [LARGE SCALE GENOMIC DNA]</scope>
    <source>
        <strain evidence="1">4042</strain>
    </source>
</reference>
<dbReference type="GO" id="GO:0103068">
    <property type="term" value="F:leukotriene C4 gamma-glutamyl transferase activity"/>
    <property type="evidence" value="ECO:0007669"/>
    <property type="project" value="UniProtKB-EC"/>
</dbReference>
<dbReference type="InterPro" id="IPR043137">
    <property type="entry name" value="GGT_ssub_C"/>
</dbReference>
<feature type="non-terminal residue" evidence="1">
    <location>
        <position position="1"/>
    </location>
</feature>
<protein>
    <submittedName>
        <fullName evidence="1">Gamma-glutamyltransferase domain protein</fullName>
        <ecNumber evidence="1">2.3.2.2</ecNumber>
    </submittedName>
</protein>
<sequence length="82" mass="9225">PHRRPRPESAGGLRRSRFRWVQGMQVCCERGFPPARSTSCGGHELVIADDYDQFGSCQAIWRLDDGYLAVSDPRRDGQAVGY</sequence>
<gene>
    <name evidence="1" type="primary">ggt</name>
    <name evidence="1" type="ORF">I553_0040</name>
</gene>
<proteinExistence type="predicted"/>
<keyword evidence="1" id="KW-0808">Transferase</keyword>
<dbReference type="PATRIC" id="fig|1299334.3.peg.2544"/>
<dbReference type="InterPro" id="IPR029055">
    <property type="entry name" value="Ntn_hydrolases_N"/>
</dbReference>
<accession>X8CVM9</accession>
<dbReference type="EMBL" id="JAOB01000028">
    <property type="protein sequence ID" value="EUA59881.1"/>
    <property type="molecule type" value="Genomic_DNA"/>
</dbReference>
<dbReference type="SUPFAM" id="SSF56235">
    <property type="entry name" value="N-terminal nucleophile aminohydrolases (Ntn hydrolases)"/>
    <property type="match status" value="1"/>
</dbReference>